<name>A0ABD3SI33_9LAMI</name>
<protein>
    <submittedName>
        <fullName evidence="2">Uncharacterized protein</fullName>
    </submittedName>
</protein>
<organism evidence="2 3">
    <name type="scientific">Penstemon smallii</name>
    <dbReference type="NCBI Taxonomy" id="265156"/>
    <lineage>
        <taxon>Eukaryota</taxon>
        <taxon>Viridiplantae</taxon>
        <taxon>Streptophyta</taxon>
        <taxon>Embryophyta</taxon>
        <taxon>Tracheophyta</taxon>
        <taxon>Spermatophyta</taxon>
        <taxon>Magnoliopsida</taxon>
        <taxon>eudicotyledons</taxon>
        <taxon>Gunneridae</taxon>
        <taxon>Pentapetalae</taxon>
        <taxon>asterids</taxon>
        <taxon>lamiids</taxon>
        <taxon>Lamiales</taxon>
        <taxon>Plantaginaceae</taxon>
        <taxon>Cheloneae</taxon>
        <taxon>Penstemon</taxon>
    </lineage>
</organism>
<evidence type="ECO:0000313" key="2">
    <source>
        <dbReference type="EMBL" id="KAL3824224.1"/>
    </source>
</evidence>
<dbReference type="PANTHER" id="PTHR26312:SF168">
    <property type="entry name" value="OS06G0606700 PROTEIN"/>
    <property type="match status" value="1"/>
</dbReference>
<reference evidence="2 3" key="1">
    <citation type="submission" date="2024-12" db="EMBL/GenBank/DDBJ databases">
        <title>The unique morphological basis and parallel evolutionary history of personate flowers in Penstemon.</title>
        <authorList>
            <person name="Depatie T.H."/>
            <person name="Wessinger C.A."/>
        </authorList>
    </citation>
    <scope>NUCLEOTIDE SEQUENCE [LARGE SCALE GENOMIC DNA]</scope>
    <source>
        <strain evidence="2">WTNN_2</strain>
        <tissue evidence="2">Leaf</tissue>
    </source>
</reference>
<dbReference type="Proteomes" id="UP001634393">
    <property type="component" value="Unassembled WGS sequence"/>
</dbReference>
<dbReference type="PANTHER" id="PTHR26312">
    <property type="entry name" value="TETRATRICOPEPTIDE REPEAT PROTEIN 5"/>
    <property type="match status" value="1"/>
</dbReference>
<feature type="region of interest" description="Disordered" evidence="1">
    <location>
        <begin position="103"/>
        <end position="139"/>
    </location>
</feature>
<proteinExistence type="predicted"/>
<accession>A0ABD3SI33</accession>
<evidence type="ECO:0000256" key="1">
    <source>
        <dbReference type="SAM" id="MobiDB-lite"/>
    </source>
</evidence>
<dbReference type="SUPFAM" id="SSF48452">
    <property type="entry name" value="TPR-like"/>
    <property type="match status" value="1"/>
</dbReference>
<feature type="region of interest" description="Disordered" evidence="1">
    <location>
        <begin position="1"/>
        <end position="75"/>
    </location>
</feature>
<feature type="compositionally biased region" description="Polar residues" evidence="1">
    <location>
        <begin position="1"/>
        <end position="27"/>
    </location>
</feature>
<dbReference type="EMBL" id="JBJXBP010000006">
    <property type="protein sequence ID" value="KAL3824224.1"/>
    <property type="molecule type" value="Genomic_DNA"/>
</dbReference>
<dbReference type="Gene3D" id="1.25.40.10">
    <property type="entry name" value="Tetratricopeptide repeat domain"/>
    <property type="match status" value="1"/>
</dbReference>
<evidence type="ECO:0000313" key="3">
    <source>
        <dbReference type="Proteomes" id="UP001634393"/>
    </source>
</evidence>
<sequence length="274" mass="29308">MLLRSSSTPILNSWLPSSTNGSGSTPEFETLPQLTRARSVCLTTTSFSEERNTPTRNVFVSDPGKPKKGSRLPAKIEDSKDAEFLLLSSCGLGAAERESSVVVGGGGAGGGTAGGTGGGGGNGSDWGPPDAGSGHGRGESTDAYYEMMIKADPGNSLLLSNYAKFLKEVKGDFEKAEEYCGRAILANPSDANVLSFYADLIWHTQKDAKRAEAYFHQAVKMDPNDSYVMASYARFLWESEEDEEEVKTQFGIQTNNSPVFFQEESQCPPLATAS</sequence>
<feature type="compositionally biased region" description="Gly residues" evidence="1">
    <location>
        <begin position="103"/>
        <end position="124"/>
    </location>
</feature>
<dbReference type="InterPro" id="IPR011990">
    <property type="entry name" value="TPR-like_helical_dom_sf"/>
</dbReference>
<comment type="caution">
    <text evidence="2">The sequence shown here is derived from an EMBL/GenBank/DDBJ whole genome shotgun (WGS) entry which is preliminary data.</text>
</comment>
<keyword evidence="3" id="KW-1185">Reference proteome</keyword>
<gene>
    <name evidence="2" type="ORF">ACJIZ3_020253</name>
</gene>
<dbReference type="AlphaFoldDB" id="A0ABD3SI33"/>